<dbReference type="Pfam" id="PF05662">
    <property type="entry name" value="YadA_stalk"/>
    <property type="match status" value="1"/>
</dbReference>
<dbReference type="GO" id="GO:0009986">
    <property type="term" value="C:cell surface"/>
    <property type="evidence" value="ECO:0007669"/>
    <property type="project" value="UniProtKB-SubCell"/>
</dbReference>
<feature type="domain" description="Trimeric autotransporter adhesin YadA-like C-terminal membrane anchor" evidence="13">
    <location>
        <begin position="561"/>
        <end position="618"/>
    </location>
</feature>
<dbReference type="SUPFAM" id="SSF54523">
    <property type="entry name" value="Pili subunits"/>
    <property type="match status" value="1"/>
</dbReference>
<dbReference type="Pfam" id="PF05658">
    <property type="entry name" value="YadA_head"/>
    <property type="match status" value="3"/>
</dbReference>
<dbReference type="PATRIC" id="fig|1069640.6.peg.1133"/>
<comment type="subcellular location">
    <subcellularLocation>
        <location evidence="2">Cell outer membrane</location>
    </subcellularLocation>
    <subcellularLocation>
        <location evidence="1">Cell surface</location>
    </subcellularLocation>
</comment>
<evidence type="ECO:0000256" key="8">
    <source>
        <dbReference type="ARBA" id="ARBA00022927"/>
    </source>
</evidence>
<dbReference type="InterPro" id="IPR008635">
    <property type="entry name" value="Coiled_stalk_dom"/>
</dbReference>
<dbReference type="InterPro" id="IPR005594">
    <property type="entry name" value="YadA_C"/>
</dbReference>
<evidence type="ECO:0000256" key="6">
    <source>
        <dbReference type="ARBA" id="ARBA00022692"/>
    </source>
</evidence>
<evidence type="ECO:0000256" key="4">
    <source>
        <dbReference type="ARBA" id="ARBA00022448"/>
    </source>
</evidence>
<keyword evidence="7" id="KW-0732">Signal</keyword>
<keyword evidence="17" id="KW-1185">Reference proteome</keyword>
<evidence type="ECO:0000256" key="2">
    <source>
        <dbReference type="ARBA" id="ARBA00004442"/>
    </source>
</evidence>
<dbReference type="SUPFAM" id="SSF101967">
    <property type="entry name" value="Adhesin YadA, collagen-binding domain"/>
    <property type="match status" value="1"/>
</dbReference>
<feature type="region of interest" description="Disordered" evidence="12">
    <location>
        <begin position="486"/>
        <end position="511"/>
    </location>
</feature>
<evidence type="ECO:0000313" key="17">
    <source>
        <dbReference type="Proteomes" id="UP000033103"/>
    </source>
</evidence>
<keyword evidence="6" id="KW-0812">Transmembrane</keyword>
<feature type="compositionally biased region" description="Low complexity" evidence="12">
    <location>
        <begin position="496"/>
        <end position="508"/>
    </location>
</feature>
<evidence type="ECO:0000256" key="9">
    <source>
        <dbReference type="ARBA" id="ARBA00023136"/>
    </source>
</evidence>
<evidence type="ECO:0000256" key="3">
    <source>
        <dbReference type="ARBA" id="ARBA00005848"/>
    </source>
</evidence>
<feature type="domain" description="Trimeric autotransporter adhesin YadA-like head" evidence="14">
    <location>
        <begin position="247"/>
        <end position="267"/>
    </location>
</feature>
<evidence type="ECO:0008006" key="18">
    <source>
        <dbReference type="Google" id="ProtNLM"/>
    </source>
</evidence>
<evidence type="ECO:0000256" key="11">
    <source>
        <dbReference type="SAM" id="Coils"/>
    </source>
</evidence>
<dbReference type="InterPro" id="IPR045584">
    <property type="entry name" value="Pilin-like"/>
</dbReference>
<evidence type="ECO:0000259" key="14">
    <source>
        <dbReference type="Pfam" id="PF05658"/>
    </source>
</evidence>
<name>A0A0E3UU71_9FUSO</name>
<dbReference type="InterPro" id="IPR011049">
    <property type="entry name" value="Serralysin-like_metalloprot_C"/>
</dbReference>
<dbReference type="Pfam" id="PF03895">
    <property type="entry name" value="YadA_anchor"/>
    <property type="match status" value="1"/>
</dbReference>
<dbReference type="Gene3D" id="2.150.10.10">
    <property type="entry name" value="Serralysin-like metalloprotease, C-terminal"/>
    <property type="match status" value="1"/>
</dbReference>
<proteinExistence type="inferred from homology"/>
<dbReference type="HOGENOM" id="CLU_480514_0_0_0"/>
<evidence type="ECO:0000256" key="10">
    <source>
        <dbReference type="ARBA" id="ARBA00023237"/>
    </source>
</evidence>
<sequence length="658" mass="72008">MKKSILICAALTMLASVGYSDKNDGNVTIDGASNIILKPSIDNKINGYDNVIGGRNNEVNDEFLDIAIANKDKSEAEIKKEISKELGKKYKKVLDIVKANENKKYNKNDKTPDGKKPEKNEIKETDAEILKSIERTLGPNEAAKYDFEIINNIIKNVKERKLTEDDDILYKAFDSDGYYNRDVIKKVISKKNKKDEEIKKDIATSSLYRYSDYNTILGESNKAEKSENSVVMGYLAEVENSNSHGNVAIGFYARAKGRSATAVGPRAVAVNKLAVALGYNARSYGENSTSIGANAMSYGNWSTALGSNSKVIAEEGTALGYGAEVFGEHSVALGSSSKAGEASEKDGYRPYSAIDGKYKGITQEKIREIALKEGREKAKEAFNAMFKDRVWKANLGVVSIGDPRYGTRQITNVAAGYYDTDAVNVAQLKELKTYVDNSTPFEYATTKGESLYKYGKKYYYKKNNKEYEGKVDEVIIKAKEPHKLSNIKSSLGDGNTTSSDTTPASSTSENGDSVVVINDLKTIKENKADKAYVDEKVAKLNEKTDLALSGVSSAVAMANLPQVSGDRKFNLAASYGYYGGSHSVAVGLSGTNDKQNFTYKLSGAVNSKGNLAFGIGAGVMLGSVNNKDKVIEQLKDENKEMRKEINELKEVVRKLIHK</sequence>
<evidence type="ECO:0000256" key="5">
    <source>
        <dbReference type="ARBA" id="ARBA00022452"/>
    </source>
</evidence>
<dbReference type="Gene3D" id="3.30.1300.30">
    <property type="entry name" value="GSPII I/J protein-like"/>
    <property type="match status" value="1"/>
</dbReference>
<keyword evidence="5" id="KW-1134">Transmembrane beta strand</keyword>
<feature type="compositionally biased region" description="Polar residues" evidence="12">
    <location>
        <begin position="486"/>
        <end position="495"/>
    </location>
</feature>
<dbReference type="AlphaFoldDB" id="A0A0E3UU71"/>
<evidence type="ECO:0000256" key="1">
    <source>
        <dbReference type="ARBA" id="ARBA00004241"/>
    </source>
</evidence>
<evidence type="ECO:0000313" key="16">
    <source>
        <dbReference type="EMBL" id="AKC95969.1"/>
    </source>
</evidence>
<dbReference type="Proteomes" id="UP000033103">
    <property type="component" value="Chromosome"/>
</dbReference>
<keyword evidence="8" id="KW-0653">Protein transport</keyword>
<evidence type="ECO:0000256" key="7">
    <source>
        <dbReference type="ARBA" id="ARBA00022729"/>
    </source>
</evidence>
<keyword evidence="4" id="KW-0813">Transport</keyword>
<dbReference type="RefSeq" id="WP_046329073.1">
    <property type="nucleotide sequence ID" value="NZ_CP011280.1"/>
</dbReference>
<reference evidence="16 17" key="1">
    <citation type="journal article" date="2012" name="BMC Genomics">
        <title>Genomic sequence analysis and characterization of Sneathia amnii sp. nov.</title>
        <authorList>
            <consortium name="Vaginal Microbiome Consortium (additional members)"/>
            <person name="Harwich M.D.Jr."/>
            <person name="Serrano M.G."/>
            <person name="Fettweis J.M."/>
            <person name="Alves J.M."/>
            <person name="Reimers M.A."/>
            <person name="Buck G.A."/>
            <person name="Jefferson K.K."/>
        </authorList>
    </citation>
    <scope>NUCLEOTIDE SEQUENCE [LARGE SCALE GENOMIC DNA]</scope>
    <source>
        <strain evidence="16 17">SN35</strain>
    </source>
</reference>
<dbReference type="CDD" id="cd12820">
    <property type="entry name" value="LbR_YadA-like"/>
    <property type="match status" value="1"/>
</dbReference>
<dbReference type="GO" id="GO:0009279">
    <property type="term" value="C:cell outer membrane"/>
    <property type="evidence" value="ECO:0007669"/>
    <property type="project" value="UniProtKB-SubCell"/>
</dbReference>
<organism evidence="16 17">
    <name type="scientific">Sneathia vaginalis</name>
    <dbReference type="NCBI Taxonomy" id="187101"/>
    <lineage>
        <taxon>Bacteria</taxon>
        <taxon>Fusobacteriati</taxon>
        <taxon>Fusobacteriota</taxon>
        <taxon>Fusobacteriia</taxon>
        <taxon>Fusobacteriales</taxon>
        <taxon>Leptotrichiaceae</taxon>
        <taxon>Sneathia</taxon>
    </lineage>
</organism>
<dbReference type="KEGG" id="sns:VC03_05710"/>
<feature type="domain" description="Trimeric autotransporter adhesin YadA-like head" evidence="14">
    <location>
        <begin position="314"/>
        <end position="337"/>
    </location>
</feature>
<feature type="domain" description="Trimeric autotransporter adhesin YadA-like head" evidence="14">
    <location>
        <begin position="274"/>
        <end position="295"/>
    </location>
</feature>
<evidence type="ECO:0000259" key="13">
    <source>
        <dbReference type="Pfam" id="PF03895"/>
    </source>
</evidence>
<dbReference type="OrthoDB" id="1632201at2"/>
<feature type="domain" description="Trimeric autotransporter adhesin YadA-like stalk" evidence="15">
    <location>
        <begin position="409"/>
        <end position="444"/>
    </location>
</feature>
<protein>
    <recommendedName>
        <fullName evidence="18">Trimeric autotransporter adhesin YadA-like C-terminal membrane anchor domain-containing protein</fullName>
    </recommendedName>
</protein>
<gene>
    <name evidence="16" type="ORF">VC03_05710</name>
</gene>
<evidence type="ECO:0000256" key="12">
    <source>
        <dbReference type="SAM" id="MobiDB-lite"/>
    </source>
</evidence>
<dbReference type="STRING" id="187101.VC03_05710"/>
<keyword evidence="9" id="KW-0472">Membrane</keyword>
<keyword evidence="11" id="KW-0175">Coiled coil</keyword>
<accession>A0A0E3UU71</accession>
<evidence type="ECO:0000259" key="15">
    <source>
        <dbReference type="Pfam" id="PF05662"/>
    </source>
</evidence>
<keyword evidence="10" id="KW-0998">Cell outer membrane</keyword>
<dbReference type="EMBL" id="CP011280">
    <property type="protein sequence ID" value="AKC95969.1"/>
    <property type="molecule type" value="Genomic_DNA"/>
</dbReference>
<dbReference type="GO" id="GO:0015031">
    <property type="term" value="P:protein transport"/>
    <property type="evidence" value="ECO:0007669"/>
    <property type="project" value="UniProtKB-KW"/>
</dbReference>
<feature type="coiled-coil region" evidence="11">
    <location>
        <begin position="624"/>
        <end position="658"/>
    </location>
</feature>
<dbReference type="InterPro" id="IPR008640">
    <property type="entry name" value="Adhesin_Head_dom"/>
</dbReference>
<comment type="similarity">
    <text evidence="3">Belongs to the autotransporter-2 (AT-2) (TC 1.B.40) family.</text>
</comment>